<dbReference type="Gene3D" id="3.30.560.10">
    <property type="entry name" value="Glucose Oxidase, domain 3"/>
    <property type="match status" value="1"/>
</dbReference>
<dbReference type="Proteomes" id="UP001175228">
    <property type="component" value="Unassembled WGS sequence"/>
</dbReference>
<evidence type="ECO:0000313" key="2">
    <source>
        <dbReference type="Proteomes" id="UP001175228"/>
    </source>
</evidence>
<gene>
    <name evidence="1" type="ORF">EDD18DRAFT_1150752</name>
</gene>
<dbReference type="EMBL" id="JAUEPU010000009">
    <property type="protein sequence ID" value="KAK0499335.1"/>
    <property type="molecule type" value="Genomic_DNA"/>
</dbReference>
<name>A0AA39UZE4_9AGAR</name>
<keyword evidence="2" id="KW-1185">Reference proteome</keyword>
<reference evidence="1" key="1">
    <citation type="submission" date="2023-06" db="EMBL/GenBank/DDBJ databases">
        <authorList>
            <consortium name="Lawrence Berkeley National Laboratory"/>
            <person name="Ahrendt S."/>
            <person name="Sahu N."/>
            <person name="Indic B."/>
            <person name="Wong-Bajracharya J."/>
            <person name="Merenyi Z."/>
            <person name="Ke H.-M."/>
            <person name="Monk M."/>
            <person name="Kocsube S."/>
            <person name="Drula E."/>
            <person name="Lipzen A."/>
            <person name="Balint B."/>
            <person name="Henrissat B."/>
            <person name="Andreopoulos B."/>
            <person name="Martin F.M."/>
            <person name="Harder C.B."/>
            <person name="Rigling D."/>
            <person name="Ford K.L."/>
            <person name="Foster G.D."/>
            <person name="Pangilinan J."/>
            <person name="Papanicolaou A."/>
            <person name="Barry K."/>
            <person name="LaButti K."/>
            <person name="Viragh M."/>
            <person name="Koriabine M."/>
            <person name="Yan M."/>
            <person name="Riley R."/>
            <person name="Champramary S."/>
            <person name="Plett K.L."/>
            <person name="Tsai I.J."/>
            <person name="Slot J."/>
            <person name="Sipos G."/>
            <person name="Plett J."/>
            <person name="Nagy L.G."/>
            <person name="Grigoriev I.V."/>
        </authorList>
    </citation>
    <scope>NUCLEOTIDE SEQUENCE</scope>
    <source>
        <strain evidence="1">HWK02</strain>
    </source>
</reference>
<dbReference type="AlphaFoldDB" id="A0AA39UZE4"/>
<comment type="caution">
    <text evidence="1">The sequence shown here is derived from an EMBL/GenBank/DDBJ whole genome shotgun (WGS) entry which is preliminary data.</text>
</comment>
<accession>A0AA39UZE4</accession>
<feature type="non-terminal residue" evidence="1">
    <location>
        <position position="1"/>
    </location>
</feature>
<evidence type="ECO:0000313" key="1">
    <source>
        <dbReference type="EMBL" id="KAK0499335.1"/>
    </source>
</evidence>
<protein>
    <submittedName>
        <fullName evidence="1">Uncharacterized protein</fullName>
    </submittedName>
</protein>
<proteinExistence type="predicted"/>
<organism evidence="1 2">
    <name type="scientific">Armillaria luteobubalina</name>
    <dbReference type="NCBI Taxonomy" id="153913"/>
    <lineage>
        <taxon>Eukaryota</taxon>
        <taxon>Fungi</taxon>
        <taxon>Dikarya</taxon>
        <taxon>Basidiomycota</taxon>
        <taxon>Agaricomycotina</taxon>
        <taxon>Agaricomycetes</taxon>
        <taxon>Agaricomycetidae</taxon>
        <taxon>Agaricales</taxon>
        <taxon>Marasmiineae</taxon>
        <taxon>Physalacriaceae</taxon>
        <taxon>Armillaria</taxon>
    </lineage>
</organism>
<sequence length="82" mass="9106">MNERFVAPADHHNITGQFNPAVHGLKGVTYVSLPGYPRATDEHVLQTTTKFPSKFPFNLDYNSGYQLGIGEDFTNDCFGELA</sequence>